<name>A0A8J6NDJ2_9BACT</name>
<evidence type="ECO:0000259" key="1">
    <source>
        <dbReference type="Pfam" id="PF07589"/>
    </source>
</evidence>
<evidence type="ECO:0000313" key="2">
    <source>
        <dbReference type="EMBL" id="MBC8317402.1"/>
    </source>
</evidence>
<dbReference type="Proteomes" id="UP000614424">
    <property type="component" value="Unassembled WGS sequence"/>
</dbReference>
<comment type="caution">
    <text evidence="2">The sequence shown here is derived from an EMBL/GenBank/DDBJ whole genome shotgun (WGS) entry which is preliminary data.</text>
</comment>
<proteinExistence type="predicted"/>
<feature type="domain" description="Ice-binding protein C-terminal" evidence="1">
    <location>
        <begin position="55"/>
        <end position="79"/>
    </location>
</feature>
<protein>
    <submittedName>
        <fullName evidence="2">PEP-CTERM sorting domain-containing protein</fullName>
    </submittedName>
</protein>
<dbReference type="Pfam" id="PF07589">
    <property type="entry name" value="PEP-CTERM"/>
    <property type="match status" value="1"/>
</dbReference>
<reference evidence="2 3" key="1">
    <citation type="submission" date="2020-08" db="EMBL/GenBank/DDBJ databases">
        <title>Bridging the membrane lipid divide: bacteria of the FCB group superphylum have the potential to synthesize archaeal ether lipids.</title>
        <authorList>
            <person name="Villanueva L."/>
            <person name="Von Meijenfeldt F.A.B."/>
            <person name="Westbye A.B."/>
            <person name="Yadav S."/>
            <person name="Hopmans E.C."/>
            <person name="Dutilh B.E."/>
            <person name="Sinninghe Damste J.S."/>
        </authorList>
    </citation>
    <scope>NUCLEOTIDE SEQUENCE [LARGE SCALE GENOMIC DNA]</scope>
    <source>
        <strain evidence="2">NIOZ-UU47</strain>
    </source>
</reference>
<sequence length="83" mass="9307">MKHIDDDDRTWFFDPSFSYDFTEAGTYYLKVSLYNDLALAQGDSYTLQVSLDPAPVPEPTTILLFGTGLAGLAGSRIRRKKKV</sequence>
<dbReference type="AlphaFoldDB" id="A0A8J6NDJ2"/>
<accession>A0A8J6NDJ2</accession>
<organism evidence="2 3">
    <name type="scientific">Candidatus Desulfobia pelagia</name>
    <dbReference type="NCBI Taxonomy" id="2841692"/>
    <lineage>
        <taxon>Bacteria</taxon>
        <taxon>Pseudomonadati</taxon>
        <taxon>Thermodesulfobacteriota</taxon>
        <taxon>Desulfobulbia</taxon>
        <taxon>Desulfobulbales</taxon>
        <taxon>Desulfobulbaceae</taxon>
        <taxon>Candidatus Desulfobia</taxon>
    </lineage>
</organism>
<dbReference type="InterPro" id="IPR013424">
    <property type="entry name" value="Ice-binding_C"/>
</dbReference>
<dbReference type="NCBIfam" id="TIGR02595">
    <property type="entry name" value="PEP_CTERM"/>
    <property type="match status" value="1"/>
</dbReference>
<dbReference type="EMBL" id="JACNJZ010000085">
    <property type="protein sequence ID" value="MBC8317402.1"/>
    <property type="molecule type" value="Genomic_DNA"/>
</dbReference>
<dbReference type="Gene3D" id="2.60.120.380">
    <property type="match status" value="1"/>
</dbReference>
<gene>
    <name evidence="2" type="ORF">H8E41_05815</name>
</gene>
<evidence type="ECO:0000313" key="3">
    <source>
        <dbReference type="Proteomes" id="UP000614424"/>
    </source>
</evidence>